<dbReference type="Proteomes" id="UP001056455">
    <property type="component" value="Chromosome"/>
</dbReference>
<evidence type="ECO:0000313" key="1">
    <source>
        <dbReference type="EMBL" id="USQ81217.1"/>
    </source>
</evidence>
<protein>
    <recommendedName>
        <fullName evidence="3">DUF4352 domain-containing protein</fullName>
    </recommendedName>
</protein>
<evidence type="ECO:0000313" key="2">
    <source>
        <dbReference type="Proteomes" id="UP001056455"/>
    </source>
</evidence>
<reference evidence="1" key="1">
    <citation type="submission" date="2022-06" db="EMBL/GenBank/DDBJ databases">
        <title>Ornithinimicrobium HY1793.</title>
        <authorList>
            <person name="Huang Y."/>
        </authorList>
    </citation>
    <scope>NUCLEOTIDE SEQUENCE</scope>
    <source>
        <strain evidence="1">HY1793</strain>
    </source>
</reference>
<accession>A0ABY4YWS3</accession>
<dbReference type="RefSeq" id="WP_252594601.1">
    <property type="nucleotide sequence ID" value="NZ_CP099489.1"/>
</dbReference>
<keyword evidence="2" id="KW-1185">Reference proteome</keyword>
<organism evidence="1 2">
    <name type="scientific">Ornithinimicrobium faecis</name>
    <dbReference type="NCBI Taxonomy" id="2934158"/>
    <lineage>
        <taxon>Bacteria</taxon>
        <taxon>Bacillati</taxon>
        <taxon>Actinomycetota</taxon>
        <taxon>Actinomycetes</taxon>
        <taxon>Micrococcales</taxon>
        <taxon>Ornithinimicrobiaceae</taxon>
        <taxon>Ornithinimicrobium</taxon>
    </lineage>
</organism>
<sequence length="75" mass="8073">MSEFYLAAFSADGVRANDISGNAWSCLESADSLPSEIGPGQKATGKIVIDTDLASGVLVYQPMSWDGNLGWEWKF</sequence>
<name>A0ABY4YWS3_9MICO</name>
<evidence type="ECO:0008006" key="3">
    <source>
        <dbReference type="Google" id="ProtNLM"/>
    </source>
</evidence>
<dbReference type="EMBL" id="CP099489">
    <property type="protein sequence ID" value="USQ81217.1"/>
    <property type="molecule type" value="Genomic_DNA"/>
</dbReference>
<gene>
    <name evidence="1" type="ORF">NF556_06130</name>
</gene>
<proteinExistence type="predicted"/>